<sequence>MTLCKGWKVFDLLIGGNGDEQRSEVLRFFSNRKSTISHSDFLSLLLLLLHVILIGFYEDLIQRVWLNSLV</sequence>
<dbReference type="Proteomes" id="UP000737018">
    <property type="component" value="Unassembled WGS sequence"/>
</dbReference>
<protein>
    <submittedName>
        <fullName evidence="2">Uncharacterized protein</fullName>
    </submittedName>
</protein>
<evidence type="ECO:0000256" key="1">
    <source>
        <dbReference type="SAM" id="Phobius"/>
    </source>
</evidence>
<evidence type="ECO:0000313" key="2">
    <source>
        <dbReference type="EMBL" id="KAF3950926.1"/>
    </source>
</evidence>
<gene>
    <name evidence="2" type="ORF">CMV_023375</name>
</gene>
<dbReference type="EMBL" id="JRKL02005206">
    <property type="protein sequence ID" value="KAF3950926.1"/>
    <property type="molecule type" value="Genomic_DNA"/>
</dbReference>
<keyword evidence="1" id="KW-1133">Transmembrane helix</keyword>
<keyword evidence="1" id="KW-0472">Membrane</keyword>
<reference evidence="2" key="1">
    <citation type="submission" date="2020-03" db="EMBL/GenBank/DDBJ databases">
        <title>Castanea mollissima Vanexum genome sequencing.</title>
        <authorList>
            <person name="Staton M."/>
        </authorList>
    </citation>
    <scope>NUCLEOTIDE SEQUENCE</scope>
    <source>
        <tissue evidence="2">Leaf</tissue>
    </source>
</reference>
<keyword evidence="1" id="KW-0812">Transmembrane</keyword>
<dbReference type="AlphaFoldDB" id="A0A8J4QQ13"/>
<accession>A0A8J4QQ13</accession>
<name>A0A8J4QQ13_9ROSI</name>
<evidence type="ECO:0000313" key="3">
    <source>
        <dbReference type="Proteomes" id="UP000737018"/>
    </source>
</evidence>
<proteinExistence type="predicted"/>
<comment type="caution">
    <text evidence="2">The sequence shown here is derived from an EMBL/GenBank/DDBJ whole genome shotgun (WGS) entry which is preliminary data.</text>
</comment>
<keyword evidence="3" id="KW-1185">Reference proteome</keyword>
<organism evidence="2 3">
    <name type="scientific">Castanea mollissima</name>
    <name type="common">Chinese chestnut</name>
    <dbReference type="NCBI Taxonomy" id="60419"/>
    <lineage>
        <taxon>Eukaryota</taxon>
        <taxon>Viridiplantae</taxon>
        <taxon>Streptophyta</taxon>
        <taxon>Embryophyta</taxon>
        <taxon>Tracheophyta</taxon>
        <taxon>Spermatophyta</taxon>
        <taxon>Magnoliopsida</taxon>
        <taxon>eudicotyledons</taxon>
        <taxon>Gunneridae</taxon>
        <taxon>Pentapetalae</taxon>
        <taxon>rosids</taxon>
        <taxon>fabids</taxon>
        <taxon>Fagales</taxon>
        <taxon>Fagaceae</taxon>
        <taxon>Castanea</taxon>
    </lineage>
</organism>
<feature type="transmembrane region" description="Helical" evidence="1">
    <location>
        <begin position="41"/>
        <end position="57"/>
    </location>
</feature>